<keyword evidence="4" id="KW-0597">Phosphoprotein</keyword>
<feature type="repeat" description="ANK" evidence="9">
    <location>
        <begin position="583"/>
        <end position="615"/>
    </location>
</feature>
<feature type="repeat" description="ANK" evidence="9">
    <location>
        <begin position="484"/>
        <end position="516"/>
    </location>
</feature>
<feature type="repeat" description="ANK" evidence="9">
    <location>
        <begin position="616"/>
        <end position="648"/>
    </location>
</feature>
<dbReference type="FunFam" id="2.60.220.30:FF:000002">
    <property type="entry name" value="Ankyrin-3 isoform 2"/>
    <property type="match status" value="1"/>
</dbReference>
<feature type="repeat" description="ANK" evidence="9">
    <location>
        <begin position="314"/>
        <end position="346"/>
    </location>
</feature>
<dbReference type="InterPro" id="IPR051165">
    <property type="entry name" value="Multifunctional_ANK_Repeat"/>
</dbReference>
<feature type="repeat" description="ANK" evidence="9">
    <location>
        <begin position="380"/>
        <end position="412"/>
    </location>
</feature>
<dbReference type="Pfam" id="PF12796">
    <property type="entry name" value="Ank_2"/>
    <property type="match status" value="6"/>
</dbReference>
<dbReference type="SMART" id="SM00248">
    <property type="entry name" value="ANK"/>
    <property type="match status" value="19"/>
</dbReference>
<dbReference type="PROSITE" id="PS50088">
    <property type="entry name" value="ANK_REPEAT"/>
    <property type="match status" value="18"/>
</dbReference>
<sequence length="1273" mass="139314">MKGIPVRAEPPYGRSRLHTQLPYRSTHCTVCPSPIGLYLSLLFVCFLRRSISTPCLMRAPQFCRCLSASFHLTGFFSTSCFLLCSQNGLNGLHLASKEGHVKMVLELLHNGIDLETTTKKGNTALHIAALAGQEKVVAELINYGANVNAQSQKGFSPLYMAAQENHLEVVKYLLEHGANQSLPTEDGFTPLAVALQQGHENVVALLINYGTKGKVRLPALHIAARNDDTRTAAVLLQNDPNPDVLSKTGFTPLHIAAHYENLSVAQLLLNRGANVNFTPKNGITPLHIASRRGNVIMVRLLLDRGAQIDAKTKDELTPLHCAARNGHVRVVEILLDQGAPIQAKTKNGLSPIHMAAQGDHMDCVRQLLQYNAEIDDITLDHLTPLHVAAHCGHHRMAKVLLDKGAKANARALVSASVNGFTPLHIACKKNHMRSMDLLLKHSASLEASGLTPLHVAAFMGHLNIVKSLLQRGASPNASNVVRTKVETPLHMAARAGHCEVAQFLLQNNAQVDAKAKNGLTPLHVAVHHNNLDVVKLLVSKGGSPHSTARNGYTALHIAAKQNQLEVASSLLQYGANANSESLQGITPLHLASQEGQPDMVALLISKQANVNLGNKNGLTPLHLVAQEGHVGIADMLVKQGASVYAASRMGYTPLHVACHYGNIKMVKFLLQQQAHVNSKTRLGYTPLHQAAQQGHTDIVTLLLKHGALPNEITTNGTSPLGIAKRLGYISVIDVLKLVTEESVSMKHRMSFPETVDEILDVSEDEGITNISFILSRPYSPAIPRIPCVSPETVMLDQHTPVPLPKEYDEDSLIPSSPATETSDNVSPVASPIHTGFLVSFMVDARGGSMRGSRHNGLRVIIPPRTCAAPTRITCRLVKPQKLSTPPPLVEGEGLASRIISLGPSSMQFLGPVIVEIPHFASLSRGDRELVVLRSENGSVWKEHRNRYGDDVLETILNGMDEDLESQEELEKKRIRRIISTDFPLYFAVVSRIQQESDLIGPEGGQLTSKLVPQVQAIFPDTAVTKRVRLGLQAQPIPDELLTRQLGNQATFSPVVTVEPRRRKFHRPIGLRIPLPPSWRESPRNAGEGDTTSLRLLCSVIGGTAPAQWEDITGTTKLMYSHNCANFTTNVSARFWLADCPRTAEAVTFANLLYRELMSVPYMAKFVVFAKMNDAREGRLRCYCMTDDKIDKTLELHENFSEVARSRDIEVMEGMPLHLECSGNLVPVRKATQQPRSFSFQAFRDNRLPVSVKVGPSDVTWFAFCSANSLYCPM</sequence>
<dbReference type="Proteomes" id="UP000694700">
    <property type="component" value="Unplaced"/>
</dbReference>
<dbReference type="Pfam" id="PF13637">
    <property type="entry name" value="Ank_4"/>
    <property type="match status" value="1"/>
</dbReference>
<dbReference type="PROSITE" id="PS50297">
    <property type="entry name" value="ANK_REP_REGION"/>
    <property type="match status" value="18"/>
</dbReference>
<feature type="compositionally biased region" description="Polar residues" evidence="10">
    <location>
        <begin position="813"/>
        <end position="826"/>
    </location>
</feature>
<evidence type="ECO:0000256" key="2">
    <source>
        <dbReference type="ARBA" id="ARBA00004370"/>
    </source>
</evidence>
<feature type="repeat" description="ANK" evidence="9">
    <location>
        <begin position="517"/>
        <end position="549"/>
    </location>
</feature>
<dbReference type="Pfam" id="PF00023">
    <property type="entry name" value="Ank"/>
    <property type="match status" value="3"/>
</dbReference>
<feature type="repeat" description="ANK" evidence="9">
    <location>
        <begin position="248"/>
        <end position="280"/>
    </location>
</feature>
<keyword evidence="6 9" id="KW-0040">ANK repeat</keyword>
<dbReference type="GO" id="GO:0005856">
    <property type="term" value="C:cytoskeleton"/>
    <property type="evidence" value="ECO:0007669"/>
    <property type="project" value="UniProtKB-SubCell"/>
</dbReference>
<feature type="repeat" description="ANK" evidence="9">
    <location>
        <begin position="649"/>
        <end position="681"/>
    </location>
</feature>
<feature type="repeat" description="ANK" evidence="9">
    <location>
        <begin position="120"/>
        <end position="152"/>
    </location>
</feature>
<dbReference type="Gene3D" id="1.25.40.20">
    <property type="entry name" value="Ankyrin repeat-containing domain"/>
    <property type="match status" value="3"/>
</dbReference>
<dbReference type="PANTHER" id="PTHR24123:SF71">
    <property type="entry name" value="ANKYRIN 1, ERYTHROCYTIC A ISOFORM X1"/>
    <property type="match status" value="1"/>
</dbReference>
<feature type="repeat" description="ANK" evidence="9">
    <location>
        <begin position="281"/>
        <end position="313"/>
    </location>
</feature>
<dbReference type="InterPro" id="IPR002110">
    <property type="entry name" value="Ankyrin_rpt"/>
</dbReference>
<evidence type="ECO:0000256" key="10">
    <source>
        <dbReference type="SAM" id="MobiDB-lite"/>
    </source>
</evidence>
<evidence type="ECO:0000256" key="6">
    <source>
        <dbReference type="ARBA" id="ARBA00023043"/>
    </source>
</evidence>
<feature type="repeat" description="ANK" evidence="9">
    <location>
        <begin position="186"/>
        <end position="210"/>
    </location>
</feature>
<evidence type="ECO:0000313" key="12">
    <source>
        <dbReference type="Ensembl" id="ENSCCRP00015115261.1"/>
    </source>
</evidence>
<protein>
    <submittedName>
        <fullName evidence="12">Ankyrin 1, erythrocytic b</fullName>
    </submittedName>
</protein>
<feature type="region of interest" description="Disordered" evidence="10">
    <location>
        <begin position="806"/>
        <end position="826"/>
    </location>
</feature>
<comment type="subcellular location">
    <subcellularLocation>
        <location evidence="1">Cytoplasm</location>
        <location evidence="1">Cytoskeleton</location>
    </subcellularLocation>
    <subcellularLocation>
        <location evidence="2">Membrane</location>
    </subcellularLocation>
</comment>
<dbReference type="Gene3D" id="2.60.40.2660">
    <property type="match status" value="1"/>
</dbReference>
<evidence type="ECO:0000256" key="9">
    <source>
        <dbReference type="PROSITE-ProRule" id="PRU00023"/>
    </source>
</evidence>
<evidence type="ECO:0000256" key="7">
    <source>
        <dbReference type="ARBA" id="ARBA00023136"/>
    </source>
</evidence>
<organism evidence="12 13">
    <name type="scientific">Cyprinus carpio</name>
    <name type="common">Common carp</name>
    <dbReference type="NCBI Taxonomy" id="7962"/>
    <lineage>
        <taxon>Eukaryota</taxon>
        <taxon>Metazoa</taxon>
        <taxon>Chordata</taxon>
        <taxon>Craniata</taxon>
        <taxon>Vertebrata</taxon>
        <taxon>Euteleostomi</taxon>
        <taxon>Actinopterygii</taxon>
        <taxon>Neopterygii</taxon>
        <taxon>Teleostei</taxon>
        <taxon>Ostariophysi</taxon>
        <taxon>Cypriniformes</taxon>
        <taxon>Cyprinidae</taxon>
        <taxon>Cyprininae</taxon>
        <taxon>Cyprinus</taxon>
    </lineage>
</organism>
<dbReference type="FunFam" id="1.25.40.20:FF:000002">
    <property type="entry name" value="Ankyrin-2 isoform 2"/>
    <property type="match status" value="1"/>
</dbReference>
<feature type="domain" description="ZU5" evidence="11">
    <location>
        <begin position="993"/>
        <end position="1139"/>
    </location>
</feature>
<dbReference type="SMART" id="SM00218">
    <property type="entry name" value="ZU5"/>
    <property type="match status" value="1"/>
</dbReference>
<dbReference type="AlphaFoldDB" id="A0A8C2B4I4"/>
<dbReference type="GO" id="GO:0016020">
    <property type="term" value="C:membrane"/>
    <property type="evidence" value="ECO:0007669"/>
    <property type="project" value="UniProtKB-SubCell"/>
</dbReference>
<evidence type="ECO:0000259" key="11">
    <source>
        <dbReference type="PROSITE" id="PS51145"/>
    </source>
</evidence>
<name>A0A8C2B4I4_CYPCA</name>
<keyword evidence="7" id="KW-0472">Membrane</keyword>
<dbReference type="FunFam" id="2.60.220.30:FF:000001">
    <property type="entry name" value="Ankyrin-3 isoform 2"/>
    <property type="match status" value="1"/>
</dbReference>
<feature type="repeat" description="ANK" evidence="9">
    <location>
        <begin position="448"/>
        <end position="480"/>
    </location>
</feature>
<dbReference type="PROSITE" id="PS51145">
    <property type="entry name" value="ZU5"/>
    <property type="match status" value="2"/>
</dbReference>
<dbReference type="FunFam" id="1.25.40.20:FF:000001">
    <property type="entry name" value="Ankyrin-2 isoform 2"/>
    <property type="match status" value="1"/>
</dbReference>
<proteinExistence type="predicted"/>
<accession>A0A8C2B4I4</accession>
<reference evidence="12" key="1">
    <citation type="submission" date="2025-08" db="UniProtKB">
        <authorList>
            <consortium name="Ensembl"/>
        </authorList>
    </citation>
    <scope>IDENTIFICATION</scope>
</reference>
<evidence type="ECO:0000313" key="13">
    <source>
        <dbReference type="Proteomes" id="UP000694700"/>
    </source>
</evidence>
<dbReference type="PRINTS" id="PR01415">
    <property type="entry name" value="ANKYRIN"/>
</dbReference>
<feature type="repeat" description="ANK" evidence="9">
    <location>
        <begin position="87"/>
        <end position="119"/>
    </location>
</feature>
<dbReference type="Pfam" id="PF00791">
    <property type="entry name" value="ZU5"/>
    <property type="match status" value="2"/>
</dbReference>
<evidence type="ECO:0000256" key="1">
    <source>
        <dbReference type="ARBA" id="ARBA00004245"/>
    </source>
</evidence>
<dbReference type="Pfam" id="PF17809">
    <property type="entry name" value="UPA_2"/>
    <property type="match status" value="1"/>
</dbReference>
<dbReference type="Ensembl" id="ENSCCRT00015118916.1">
    <property type="protein sequence ID" value="ENSCCRP00015115261.1"/>
    <property type="gene ID" value="ENSCCRG00015045018.1"/>
</dbReference>
<feature type="repeat" description="ANK" evidence="9">
    <location>
        <begin position="550"/>
        <end position="582"/>
    </location>
</feature>
<feature type="repeat" description="ANK" evidence="9">
    <location>
        <begin position="153"/>
        <end position="185"/>
    </location>
</feature>
<feature type="repeat" description="ANK" evidence="9">
    <location>
        <begin position="347"/>
        <end position="379"/>
    </location>
</feature>
<keyword evidence="5" id="KW-0677">Repeat</keyword>
<feature type="repeat" description="ANK" evidence="9">
    <location>
        <begin position="418"/>
        <end position="450"/>
    </location>
</feature>
<dbReference type="SUPFAM" id="SSF48403">
    <property type="entry name" value="Ankyrin repeat"/>
    <property type="match status" value="2"/>
</dbReference>
<dbReference type="InterPro" id="IPR000906">
    <property type="entry name" value="ZU5_dom"/>
</dbReference>
<keyword evidence="3" id="KW-0963">Cytoplasm</keyword>
<feature type="repeat" description="ANK" evidence="9">
    <location>
        <begin position="682"/>
        <end position="714"/>
    </location>
</feature>
<dbReference type="InterPro" id="IPR040745">
    <property type="entry name" value="Ankyrin_UPA"/>
</dbReference>
<evidence type="ECO:0000256" key="8">
    <source>
        <dbReference type="ARBA" id="ARBA00023212"/>
    </source>
</evidence>
<dbReference type="InterPro" id="IPR036770">
    <property type="entry name" value="Ankyrin_rpt-contain_sf"/>
</dbReference>
<feature type="domain" description="ZU5" evidence="11">
    <location>
        <begin position="836"/>
        <end position="991"/>
    </location>
</feature>
<keyword evidence="8" id="KW-0206">Cytoskeleton</keyword>
<dbReference type="PANTHER" id="PTHR24123">
    <property type="entry name" value="ANKYRIN REPEAT-CONTAINING"/>
    <property type="match status" value="1"/>
</dbReference>
<dbReference type="Gene3D" id="2.60.220.30">
    <property type="match status" value="2"/>
</dbReference>
<evidence type="ECO:0000256" key="4">
    <source>
        <dbReference type="ARBA" id="ARBA00022553"/>
    </source>
</evidence>
<dbReference type="FunFam" id="1.25.40.20:FF:000003">
    <property type="entry name" value="Ankyrin, isoform B"/>
    <property type="match status" value="1"/>
</dbReference>
<evidence type="ECO:0000256" key="5">
    <source>
        <dbReference type="ARBA" id="ARBA00022737"/>
    </source>
</evidence>
<evidence type="ECO:0000256" key="3">
    <source>
        <dbReference type="ARBA" id="ARBA00022490"/>
    </source>
</evidence>